<evidence type="ECO:0000256" key="2">
    <source>
        <dbReference type="ARBA" id="ARBA00022801"/>
    </source>
</evidence>
<comment type="similarity">
    <text evidence="1">Belongs to the isochorismatase family.</text>
</comment>
<keyword evidence="5" id="KW-1185">Reference proteome</keyword>
<dbReference type="RefSeq" id="WP_041062782.1">
    <property type="nucleotide sequence ID" value="NZ_JXAL01000016.1"/>
</dbReference>
<dbReference type="PANTHER" id="PTHR43540:SF16">
    <property type="entry name" value="ISOCHORISMATASE-LIKE DOMAIN-CONTAINING PROTEIN"/>
    <property type="match status" value="1"/>
</dbReference>
<keyword evidence="2" id="KW-0378">Hydrolase</keyword>
<organism evidence="4 5">
    <name type="scientific">Cohnella kolymensis</name>
    <dbReference type="NCBI Taxonomy" id="1590652"/>
    <lineage>
        <taxon>Bacteria</taxon>
        <taxon>Bacillati</taxon>
        <taxon>Bacillota</taxon>
        <taxon>Bacilli</taxon>
        <taxon>Bacillales</taxon>
        <taxon>Paenibacillaceae</taxon>
        <taxon>Cohnella</taxon>
    </lineage>
</organism>
<dbReference type="EMBL" id="JXAL01000016">
    <property type="protein sequence ID" value="KIL35937.1"/>
    <property type="molecule type" value="Genomic_DNA"/>
</dbReference>
<dbReference type="Pfam" id="PF00857">
    <property type="entry name" value="Isochorismatase"/>
    <property type="match status" value="1"/>
</dbReference>
<dbReference type="CDD" id="cd00431">
    <property type="entry name" value="cysteine_hydrolases"/>
    <property type="match status" value="1"/>
</dbReference>
<accession>A0ABR5A678</accession>
<dbReference type="Proteomes" id="UP000054526">
    <property type="component" value="Unassembled WGS sequence"/>
</dbReference>
<dbReference type="Gene3D" id="3.40.50.850">
    <property type="entry name" value="Isochorismatase-like"/>
    <property type="match status" value="1"/>
</dbReference>
<reference evidence="4 5" key="1">
    <citation type="submission" date="2014-12" db="EMBL/GenBank/DDBJ databases">
        <title>Draft genome sequence of Cohnella kolymensis strain B-2846.</title>
        <authorList>
            <person name="Karlyshev A.V."/>
            <person name="Kudryashova E.B."/>
        </authorList>
    </citation>
    <scope>NUCLEOTIDE SEQUENCE [LARGE SCALE GENOMIC DNA]</scope>
    <source>
        <strain evidence="4 5">VKM B-2846</strain>
    </source>
</reference>
<feature type="domain" description="Isochorismatase-like" evidence="3">
    <location>
        <begin position="10"/>
        <end position="196"/>
    </location>
</feature>
<sequence length="201" mass="21701">MLKSIDLGKTAILFMDFVNDVVHPEGKFAAMGVAAHLEQTRTIENAEKALVAARTKGLPVIHVRVAFRPGHRELNGDVPFWAGVIQGDALVEGTWGTEFLKALAPVENEVVMIKRGVSAFNDTELARYLTFKGIQTLVLAGVATNWVVEATTRDAADLGYTLVVLQDCCGSFNEELHSFSVQNILGSLATLTTANEFATAP</sequence>
<evidence type="ECO:0000313" key="4">
    <source>
        <dbReference type="EMBL" id="KIL35937.1"/>
    </source>
</evidence>
<dbReference type="PANTHER" id="PTHR43540">
    <property type="entry name" value="PEROXYUREIDOACRYLATE/UREIDOACRYLATE AMIDOHYDROLASE-RELATED"/>
    <property type="match status" value="1"/>
</dbReference>
<comment type="caution">
    <text evidence="4">The sequence shown here is derived from an EMBL/GenBank/DDBJ whole genome shotgun (WGS) entry which is preliminary data.</text>
</comment>
<protein>
    <recommendedName>
        <fullName evidence="3">Isochorismatase-like domain-containing protein</fullName>
    </recommendedName>
</protein>
<gene>
    <name evidence="4" type="ORF">SD71_11235</name>
</gene>
<dbReference type="InterPro" id="IPR000868">
    <property type="entry name" value="Isochorismatase-like_dom"/>
</dbReference>
<dbReference type="InterPro" id="IPR036380">
    <property type="entry name" value="Isochorismatase-like_sf"/>
</dbReference>
<dbReference type="SUPFAM" id="SSF52499">
    <property type="entry name" value="Isochorismatase-like hydrolases"/>
    <property type="match status" value="1"/>
</dbReference>
<evidence type="ECO:0000256" key="1">
    <source>
        <dbReference type="ARBA" id="ARBA00006336"/>
    </source>
</evidence>
<dbReference type="InterPro" id="IPR050272">
    <property type="entry name" value="Isochorismatase-like_hydrls"/>
</dbReference>
<name>A0ABR5A678_9BACL</name>
<evidence type="ECO:0000259" key="3">
    <source>
        <dbReference type="Pfam" id="PF00857"/>
    </source>
</evidence>
<proteinExistence type="inferred from homology"/>
<evidence type="ECO:0000313" key="5">
    <source>
        <dbReference type="Proteomes" id="UP000054526"/>
    </source>
</evidence>